<dbReference type="RefSeq" id="XP_014241241.1">
    <property type="nucleotide sequence ID" value="XM_014385755.1"/>
</dbReference>
<protein>
    <recommendedName>
        <fullName evidence="4">Venom protein</fullName>
    </recommendedName>
</protein>
<dbReference type="GeneID" id="106661970"/>
<accession>A0A8I6R8K4</accession>
<dbReference type="KEGG" id="clec:106661970"/>
<name>A0A8I6R8K4_CIMLE</name>
<dbReference type="PROSITE" id="PS51257">
    <property type="entry name" value="PROKAR_LIPOPROTEIN"/>
    <property type="match status" value="1"/>
</dbReference>
<dbReference type="Proteomes" id="UP000494040">
    <property type="component" value="Unassembled WGS sequence"/>
</dbReference>
<dbReference type="OrthoDB" id="10430340at2759"/>
<evidence type="ECO:0000256" key="1">
    <source>
        <dbReference type="SAM" id="SignalP"/>
    </source>
</evidence>
<keyword evidence="1" id="KW-0732">Signal</keyword>
<organism evidence="2 3">
    <name type="scientific">Cimex lectularius</name>
    <name type="common">Bed bug</name>
    <name type="synonym">Acanthia lectularia</name>
    <dbReference type="NCBI Taxonomy" id="79782"/>
    <lineage>
        <taxon>Eukaryota</taxon>
        <taxon>Metazoa</taxon>
        <taxon>Ecdysozoa</taxon>
        <taxon>Arthropoda</taxon>
        <taxon>Hexapoda</taxon>
        <taxon>Insecta</taxon>
        <taxon>Pterygota</taxon>
        <taxon>Neoptera</taxon>
        <taxon>Paraneoptera</taxon>
        <taxon>Hemiptera</taxon>
        <taxon>Heteroptera</taxon>
        <taxon>Panheteroptera</taxon>
        <taxon>Cimicomorpha</taxon>
        <taxon>Cimicidae</taxon>
        <taxon>Cimex</taxon>
    </lineage>
</organism>
<evidence type="ECO:0000313" key="2">
    <source>
        <dbReference type="EnsemblMetazoa" id="XP_014241241.1"/>
    </source>
</evidence>
<dbReference type="EnsemblMetazoa" id="XM_014385755.1">
    <property type="protein sequence ID" value="XP_014241241.1"/>
    <property type="gene ID" value="LOC106661970"/>
</dbReference>
<sequence length="225" mass="25392">MISRILISSILLFLACEAKSEKRHPLEVRYEEWLRGKIELMNAQVQSAHNELKNDLISLISKSSEEIDEITDSHQSLLKSSGVGANCLEEGLKQLAEVKNSSKHSFFTCANLTTAMEDVGVIGWQVVNFVSKTLIYLDNILNGLSDCTWNYYLPPVKCYVSYVYTAISDMSRFMYDVKTLLNSISIRASDIKNQISYCKNGPKNQIVVMAKNVINNAHLCKRLSK</sequence>
<dbReference type="AlphaFoldDB" id="A0A8I6R8K4"/>
<feature type="signal peptide" evidence="1">
    <location>
        <begin position="1"/>
        <end position="20"/>
    </location>
</feature>
<evidence type="ECO:0000313" key="3">
    <source>
        <dbReference type="Proteomes" id="UP000494040"/>
    </source>
</evidence>
<keyword evidence="3" id="KW-1185">Reference proteome</keyword>
<evidence type="ECO:0008006" key="4">
    <source>
        <dbReference type="Google" id="ProtNLM"/>
    </source>
</evidence>
<proteinExistence type="predicted"/>
<reference evidence="2" key="1">
    <citation type="submission" date="2022-01" db="UniProtKB">
        <authorList>
            <consortium name="EnsemblMetazoa"/>
        </authorList>
    </citation>
    <scope>IDENTIFICATION</scope>
</reference>
<feature type="chain" id="PRO_5035154676" description="Venom protein" evidence="1">
    <location>
        <begin position="21"/>
        <end position="225"/>
    </location>
</feature>